<proteinExistence type="predicted"/>
<dbReference type="PANTHER" id="PTHR47447:SF17">
    <property type="entry name" value="OS12G0638900 PROTEIN"/>
    <property type="match status" value="1"/>
</dbReference>
<evidence type="ECO:0000313" key="3">
    <source>
        <dbReference type="Proteomes" id="UP000242146"/>
    </source>
</evidence>
<name>A0A1X2G2L2_9FUNG</name>
<gene>
    <name evidence="2" type="ORF">DM01DRAFT_1340913</name>
</gene>
<dbReference type="Proteomes" id="UP000242146">
    <property type="component" value="Unassembled WGS sequence"/>
</dbReference>
<protein>
    <submittedName>
        <fullName evidence="2">Uncharacterized protein</fullName>
    </submittedName>
</protein>
<accession>A0A1X2G2L2</accession>
<dbReference type="OrthoDB" id="185373at2759"/>
<dbReference type="Gene3D" id="1.25.40.10">
    <property type="entry name" value="Tetratricopeptide repeat domain"/>
    <property type="match status" value="1"/>
</dbReference>
<keyword evidence="1" id="KW-0677">Repeat</keyword>
<dbReference type="EMBL" id="MCGT01000060">
    <property type="protein sequence ID" value="ORX42926.1"/>
    <property type="molecule type" value="Genomic_DNA"/>
</dbReference>
<dbReference type="AlphaFoldDB" id="A0A1X2G2L2"/>
<organism evidence="2 3">
    <name type="scientific">Hesseltinella vesiculosa</name>
    <dbReference type="NCBI Taxonomy" id="101127"/>
    <lineage>
        <taxon>Eukaryota</taxon>
        <taxon>Fungi</taxon>
        <taxon>Fungi incertae sedis</taxon>
        <taxon>Mucoromycota</taxon>
        <taxon>Mucoromycotina</taxon>
        <taxon>Mucoromycetes</taxon>
        <taxon>Mucorales</taxon>
        <taxon>Cunninghamellaceae</taxon>
        <taxon>Hesseltinella</taxon>
    </lineage>
</organism>
<comment type="caution">
    <text evidence="2">The sequence shown here is derived from an EMBL/GenBank/DDBJ whole genome shotgun (WGS) entry which is preliminary data.</text>
</comment>
<reference evidence="2 3" key="1">
    <citation type="submission" date="2016-07" db="EMBL/GenBank/DDBJ databases">
        <title>Pervasive Adenine N6-methylation of Active Genes in Fungi.</title>
        <authorList>
            <consortium name="DOE Joint Genome Institute"/>
            <person name="Mondo S.J."/>
            <person name="Dannebaum R.O."/>
            <person name="Kuo R.C."/>
            <person name="Labutti K."/>
            <person name="Haridas S."/>
            <person name="Kuo A."/>
            <person name="Salamov A."/>
            <person name="Ahrendt S.R."/>
            <person name="Lipzen A."/>
            <person name="Sullivan W."/>
            <person name="Andreopoulos W.B."/>
            <person name="Clum A."/>
            <person name="Lindquist E."/>
            <person name="Daum C."/>
            <person name="Ramamoorthy G.K."/>
            <person name="Gryganskyi A."/>
            <person name="Culley D."/>
            <person name="Magnuson J.K."/>
            <person name="James T.Y."/>
            <person name="O'Malley M.A."/>
            <person name="Stajich J.E."/>
            <person name="Spatafora J.W."/>
            <person name="Visel A."/>
            <person name="Grigoriev I.V."/>
        </authorList>
    </citation>
    <scope>NUCLEOTIDE SEQUENCE [LARGE SCALE GENOMIC DNA]</scope>
    <source>
        <strain evidence="2 3">NRRL 3301</strain>
    </source>
</reference>
<sequence>MSMTILHLVHDDQPLDALECYLSLLRKHGALPTHEAMFQLTLALYKLQHVRGLSILHDTLYSFFVTYGNAARSARQSHLLTHMYTMMINLLMTKRKQQTSFHQSYKSLSFLLLQLRQRLPDDFSSRTKSQQRKFHRQLWEQWQKLQEQHTGRLILQLCQEMRQLQLSGSSPLFNTLLQWCVQQKHQEPDLTWNLYHELQQWCTPTPRTYTILFDFARQQQDYPAMLRLLKDMQSHTVTPDHMLINIVMLSLCDQRQYTKAKAFLSHVSVTAPHILNRPLREHFMDWLTRHHQRYAHRPPRIRPPRILPAPPK</sequence>
<evidence type="ECO:0000256" key="1">
    <source>
        <dbReference type="ARBA" id="ARBA00022737"/>
    </source>
</evidence>
<dbReference type="PANTHER" id="PTHR47447">
    <property type="entry name" value="OS03G0856100 PROTEIN"/>
    <property type="match status" value="1"/>
</dbReference>
<dbReference type="InterPro" id="IPR011990">
    <property type="entry name" value="TPR-like_helical_dom_sf"/>
</dbReference>
<dbReference type="STRING" id="101127.A0A1X2G2L2"/>
<keyword evidence="3" id="KW-1185">Reference proteome</keyword>
<evidence type="ECO:0000313" key="2">
    <source>
        <dbReference type="EMBL" id="ORX42926.1"/>
    </source>
</evidence>